<evidence type="ECO:0000256" key="3">
    <source>
        <dbReference type="ARBA" id="ARBA00022576"/>
    </source>
</evidence>
<reference evidence="10" key="1">
    <citation type="submission" date="2022-08" db="EMBL/GenBank/DDBJ databases">
        <authorList>
            <person name="Vandamme P."/>
            <person name="Hettiarachchi A."/>
            <person name="Peeters C."/>
            <person name="Cnockaert M."/>
            <person name="Carlier A."/>
        </authorList>
    </citation>
    <scope>NUCLEOTIDE SEQUENCE</scope>
    <source>
        <strain evidence="10">LMG 31809</strain>
    </source>
</reference>
<evidence type="ECO:0000256" key="5">
    <source>
        <dbReference type="ARBA" id="ARBA00022691"/>
    </source>
</evidence>
<dbReference type="PIRSF" id="PIRSF000521">
    <property type="entry name" value="Transaminase_4ab_Lys_Orn"/>
    <property type="match status" value="1"/>
</dbReference>
<evidence type="ECO:0000256" key="1">
    <source>
        <dbReference type="ARBA" id="ARBA00001933"/>
    </source>
</evidence>
<dbReference type="InterPro" id="IPR049704">
    <property type="entry name" value="Aminotrans_3_PPA_site"/>
</dbReference>
<feature type="binding site" evidence="9">
    <location>
        <position position="146"/>
    </location>
    <ligand>
        <name>substrate</name>
    </ligand>
</feature>
<comment type="subcellular location">
    <subcellularLocation>
        <location evidence="9">Cytoplasm</location>
    </subcellularLocation>
</comment>
<protein>
    <recommendedName>
        <fullName evidence="9">Adenosylmethionine-8-amino-7-oxononanoate aminotransferase</fullName>
        <ecNumber evidence="9">2.6.1.62</ecNumber>
    </recommendedName>
    <alternativeName>
        <fullName evidence="9">7,8-diamino-pelargonic acid aminotransferase</fullName>
        <shortName evidence="9">DAPA AT</shortName>
        <shortName evidence="9">DAPA aminotransferase</shortName>
    </alternativeName>
    <alternativeName>
        <fullName evidence="9">7,8-diaminononanoate synthase</fullName>
        <shortName evidence="9">DANS</shortName>
    </alternativeName>
    <alternativeName>
        <fullName evidence="9">Diaminopelargonic acid synthase</fullName>
    </alternativeName>
</protein>
<dbReference type="Gene3D" id="3.90.1150.10">
    <property type="entry name" value="Aspartate Aminotransferase, domain 1"/>
    <property type="match status" value="1"/>
</dbReference>
<accession>A0A9X3Z621</accession>
<keyword evidence="3 9" id="KW-0032">Aminotransferase</keyword>
<comment type="similarity">
    <text evidence="9">Belongs to the class-III pyridoxal-phosphate-dependent aminotransferase family. BioA subfamily.</text>
</comment>
<dbReference type="HAMAP" id="MF_00834">
    <property type="entry name" value="BioA"/>
    <property type="match status" value="1"/>
</dbReference>
<gene>
    <name evidence="9" type="primary">bioA</name>
    <name evidence="10" type="ORF">NYP16_00735</name>
</gene>
<keyword evidence="9" id="KW-0963">Cytoplasm</keyword>
<dbReference type="AlphaFoldDB" id="A0A9X3Z621"/>
<dbReference type="InterPro" id="IPR015422">
    <property type="entry name" value="PyrdxlP-dep_Trfase_small"/>
</dbReference>
<keyword evidence="5 9" id="KW-0949">S-adenosyl-L-methionine</keyword>
<feature type="site" description="Participates in the substrate recognition with KAPA and in a stacking interaction with the adenine ring of SAM" evidence="9">
    <location>
        <position position="18"/>
    </location>
</feature>
<evidence type="ECO:0000256" key="9">
    <source>
        <dbReference type="HAMAP-Rule" id="MF_00834"/>
    </source>
</evidence>
<comment type="function">
    <text evidence="9">Catalyzes the transfer of the alpha-amino group from S-adenosyl-L-methionine (SAM) to 7-keto-8-aminopelargonic acid (KAPA) to form 7,8-diaminopelargonic acid (DAPA). It is the only aminotransferase known to utilize SAM as an amino donor.</text>
</comment>
<comment type="pathway">
    <text evidence="2 9">Cofactor biosynthesis; biotin biosynthesis; 7,8-diaminononanoate from 8-amino-7-oxononanoate (SAM route): step 1/1.</text>
</comment>
<feature type="binding site" evidence="9">
    <location>
        <position position="269"/>
    </location>
    <ligand>
        <name>substrate</name>
    </ligand>
</feature>
<evidence type="ECO:0000256" key="8">
    <source>
        <dbReference type="ARBA" id="ARBA00048449"/>
    </source>
</evidence>
<dbReference type="EC" id="2.6.1.62" evidence="9"/>
<name>A0A9X3Z621_9PROT</name>
<dbReference type="Gene3D" id="3.40.640.10">
    <property type="entry name" value="Type I PLP-dependent aspartate aminotransferase-like (Major domain)"/>
    <property type="match status" value="1"/>
</dbReference>
<comment type="caution">
    <text evidence="10">The sequence shown here is derived from an EMBL/GenBank/DDBJ whole genome shotgun (WGS) entry which is preliminary data.</text>
</comment>
<evidence type="ECO:0000256" key="6">
    <source>
        <dbReference type="ARBA" id="ARBA00022756"/>
    </source>
</evidence>
<dbReference type="NCBIfam" id="NF004624">
    <property type="entry name" value="PRK05964.1"/>
    <property type="match status" value="1"/>
</dbReference>
<feature type="modified residue" description="N6-(pyridoxal phosphate)lysine" evidence="9">
    <location>
        <position position="269"/>
    </location>
</feature>
<evidence type="ECO:0000313" key="10">
    <source>
        <dbReference type="EMBL" id="MDA5192484.1"/>
    </source>
</evidence>
<organism evidence="10 11">
    <name type="scientific">Govanella unica</name>
    <dbReference type="NCBI Taxonomy" id="2975056"/>
    <lineage>
        <taxon>Bacteria</taxon>
        <taxon>Pseudomonadati</taxon>
        <taxon>Pseudomonadota</taxon>
        <taxon>Alphaproteobacteria</taxon>
        <taxon>Emcibacterales</taxon>
        <taxon>Govanellaceae</taxon>
        <taxon>Govanella</taxon>
    </lineage>
</organism>
<feature type="binding site" evidence="9">
    <location>
        <position position="387"/>
    </location>
    <ligand>
        <name>substrate</name>
    </ligand>
</feature>
<evidence type="ECO:0000256" key="2">
    <source>
        <dbReference type="ARBA" id="ARBA00005063"/>
    </source>
</evidence>
<dbReference type="GO" id="GO:0030170">
    <property type="term" value="F:pyridoxal phosphate binding"/>
    <property type="evidence" value="ECO:0007669"/>
    <property type="project" value="UniProtKB-UniRule"/>
</dbReference>
<dbReference type="RefSeq" id="WP_274942190.1">
    <property type="nucleotide sequence ID" value="NZ_JANWOI010000001.1"/>
</dbReference>
<reference evidence="10" key="2">
    <citation type="journal article" date="2023" name="Syst. Appl. Microbiol.">
        <title>Govania unica gen. nov., sp. nov., a rare biosphere bacterium that represents a novel family in the class Alphaproteobacteria.</title>
        <authorList>
            <person name="Vandamme P."/>
            <person name="Peeters C."/>
            <person name="Hettiarachchi A."/>
            <person name="Cnockaert M."/>
            <person name="Carlier A."/>
        </authorList>
    </citation>
    <scope>NUCLEOTIDE SEQUENCE</scope>
    <source>
        <strain evidence="10">LMG 31809</strain>
    </source>
</reference>
<dbReference type="InterPro" id="IPR005815">
    <property type="entry name" value="BioA"/>
</dbReference>
<dbReference type="PANTHER" id="PTHR42684">
    <property type="entry name" value="ADENOSYLMETHIONINE-8-AMINO-7-OXONONANOATE AMINOTRANSFERASE"/>
    <property type="match status" value="1"/>
</dbReference>
<sequence>MAEPDWLEDAARHLWLPYAQMQTAPAPLPAVRTEGSVIHLADGRELVDGVASWWTACHGYNHPDLLTAVETQLWRMPHVMLGGLVHEPAARLAARLAKLLPGDLDHVFFVDSGSVAVEVALKMALQYWINKGVAGKRRFLSFRFGYHGDTSGAMAVCDPDEGMHSLFAGYVTPQLITDLPRGAEAQAAFETFLAAHKHELAAVVMEPLIQGAGGMKFHDPADLRAIAEAARRQDVLLIVDEIFTGFGRTGSMFAIDQASIVPDIVTVGKALTGGILTLAAAVARGPVYEAFLGDDPGRALMHGPTFMGNALACAAANASLDLFEREPRLAEVAAIADQLTRELEPCHSLPGVTDVRVRGAVGVVEMAQMADPARLRQRFADLGVWIRPFGNIIYLAPAFTIRPAQLSRLTTAIHDVIKDSRP</sequence>
<keyword evidence="4 9" id="KW-0808">Transferase</keyword>
<feature type="binding site" evidence="9">
    <location>
        <begin position="304"/>
        <end position="305"/>
    </location>
    <ligand>
        <name>pyridoxal 5'-phosphate</name>
        <dbReference type="ChEBI" id="CHEBI:597326"/>
    </ligand>
</feature>
<dbReference type="Proteomes" id="UP001141619">
    <property type="component" value="Unassembled WGS sequence"/>
</dbReference>
<dbReference type="GO" id="GO:0005737">
    <property type="term" value="C:cytoplasm"/>
    <property type="evidence" value="ECO:0007669"/>
    <property type="project" value="UniProtKB-SubCell"/>
</dbReference>
<dbReference type="NCBIfam" id="TIGR00508">
    <property type="entry name" value="bioA"/>
    <property type="match status" value="1"/>
</dbReference>
<dbReference type="EMBL" id="JANWOI010000001">
    <property type="protein sequence ID" value="MDA5192484.1"/>
    <property type="molecule type" value="Genomic_DNA"/>
</dbReference>
<dbReference type="InterPro" id="IPR005814">
    <property type="entry name" value="Aminotrans_3"/>
</dbReference>
<dbReference type="SUPFAM" id="SSF53383">
    <property type="entry name" value="PLP-dependent transferases"/>
    <property type="match status" value="1"/>
</dbReference>
<dbReference type="PROSITE" id="PS00600">
    <property type="entry name" value="AA_TRANSFER_CLASS_3"/>
    <property type="match status" value="1"/>
</dbReference>
<dbReference type="GO" id="GO:0009102">
    <property type="term" value="P:biotin biosynthetic process"/>
    <property type="evidence" value="ECO:0007669"/>
    <property type="project" value="UniProtKB-UniRule"/>
</dbReference>
<comment type="catalytic activity">
    <reaction evidence="8 9">
        <text>(8S)-8-amino-7-oxononanoate + S-adenosyl-L-methionine = S-adenosyl-4-methylsulfanyl-2-oxobutanoate + (7R,8S)-7,8-diammoniononanoate</text>
        <dbReference type="Rhea" id="RHEA:16861"/>
        <dbReference type="ChEBI" id="CHEBI:16490"/>
        <dbReference type="ChEBI" id="CHEBI:59789"/>
        <dbReference type="ChEBI" id="CHEBI:149468"/>
        <dbReference type="ChEBI" id="CHEBI:149469"/>
        <dbReference type="EC" id="2.6.1.62"/>
    </reaction>
</comment>
<keyword evidence="6 9" id="KW-0093">Biotin biosynthesis</keyword>
<dbReference type="Pfam" id="PF00202">
    <property type="entry name" value="Aminotran_3"/>
    <property type="match status" value="1"/>
</dbReference>
<dbReference type="InterPro" id="IPR015424">
    <property type="entry name" value="PyrdxlP-dep_Trfase"/>
</dbReference>
<feature type="binding site" evidence="9">
    <location>
        <position position="240"/>
    </location>
    <ligand>
        <name>pyridoxal 5'-phosphate</name>
        <dbReference type="ChEBI" id="CHEBI:597326"/>
    </ligand>
</feature>
<evidence type="ECO:0000256" key="7">
    <source>
        <dbReference type="ARBA" id="ARBA00022898"/>
    </source>
</evidence>
<dbReference type="CDD" id="cd00610">
    <property type="entry name" value="OAT_like"/>
    <property type="match status" value="1"/>
</dbReference>
<dbReference type="PANTHER" id="PTHR42684:SF17">
    <property type="entry name" value="ADENOSYLMETHIONINE-8-AMINO-7-OXONONANOATE AMINOTRANSFERASE"/>
    <property type="match status" value="1"/>
</dbReference>
<feature type="binding site" evidence="9">
    <location>
        <begin position="113"/>
        <end position="114"/>
    </location>
    <ligand>
        <name>pyridoxal 5'-phosphate</name>
        <dbReference type="ChEBI" id="CHEBI:597326"/>
    </ligand>
</feature>
<keyword evidence="11" id="KW-1185">Reference proteome</keyword>
<comment type="cofactor">
    <cofactor evidence="1 9">
        <name>pyridoxal 5'-phosphate</name>
        <dbReference type="ChEBI" id="CHEBI:597326"/>
    </cofactor>
</comment>
<dbReference type="GO" id="GO:0004015">
    <property type="term" value="F:adenosylmethionine-8-amino-7-oxononanoate transaminase activity"/>
    <property type="evidence" value="ECO:0007669"/>
    <property type="project" value="UniProtKB-UniRule"/>
</dbReference>
<feature type="binding site" evidence="9">
    <location>
        <position position="303"/>
    </location>
    <ligand>
        <name>substrate</name>
    </ligand>
</feature>
<proteinExistence type="inferred from homology"/>
<evidence type="ECO:0000313" key="11">
    <source>
        <dbReference type="Proteomes" id="UP001141619"/>
    </source>
</evidence>
<dbReference type="InterPro" id="IPR015421">
    <property type="entry name" value="PyrdxlP-dep_Trfase_major"/>
</dbReference>
<comment type="subunit">
    <text evidence="9">Homodimer.</text>
</comment>
<evidence type="ECO:0000256" key="4">
    <source>
        <dbReference type="ARBA" id="ARBA00022679"/>
    </source>
</evidence>
<keyword evidence="7 9" id="KW-0663">Pyridoxal phosphate</keyword>
<feature type="binding site" evidence="9">
    <location>
        <position position="53"/>
    </location>
    <ligand>
        <name>substrate</name>
    </ligand>
</feature>